<feature type="domain" description="Disease resistance protein winged helix" evidence="5">
    <location>
        <begin position="455"/>
        <end position="525"/>
    </location>
</feature>
<gene>
    <name evidence="7" type="ORF">LUZ61_010840</name>
</gene>
<keyword evidence="8" id="KW-1185">Reference proteome</keyword>
<name>A0AAD5ZZZ5_9POAL</name>
<dbReference type="InterPro" id="IPR002182">
    <property type="entry name" value="NB-ARC"/>
</dbReference>
<dbReference type="Gene3D" id="3.40.50.300">
    <property type="entry name" value="P-loop containing nucleotide triphosphate hydrolases"/>
    <property type="match status" value="1"/>
</dbReference>
<dbReference type="Proteomes" id="UP001210211">
    <property type="component" value="Unassembled WGS sequence"/>
</dbReference>
<dbReference type="Pfam" id="PF23559">
    <property type="entry name" value="WHD_DRP"/>
    <property type="match status" value="1"/>
</dbReference>
<evidence type="ECO:0000259" key="6">
    <source>
        <dbReference type="Pfam" id="PF25019"/>
    </source>
</evidence>
<reference evidence="7 8" key="1">
    <citation type="journal article" date="2022" name="Cell">
        <title>Repeat-based holocentromeres influence genome architecture and karyotype evolution.</title>
        <authorList>
            <person name="Hofstatter P.G."/>
            <person name="Thangavel G."/>
            <person name="Lux T."/>
            <person name="Neumann P."/>
            <person name="Vondrak T."/>
            <person name="Novak P."/>
            <person name="Zhang M."/>
            <person name="Costa L."/>
            <person name="Castellani M."/>
            <person name="Scott A."/>
            <person name="Toegelov H."/>
            <person name="Fuchs J."/>
            <person name="Mata-Sucre Y."/>
            <person name="Dias Y."/>
            <person name="Vanzela A.L.L."/>
            <person name="Huettel B."/>
            <person name="Almeida C.C.S."/>
            <person name="Simkova H."/>
            <person name="Souza G."/>
            <person name="Pedrosa-Harand A."/>
            <person name="Macas J."/>
            <person name="Mayer K.F.X."/>
            <person name="Houben A."/>
            <person name="Marques A."/>
        </authorList>
    </citation>
    <scope>NUCLEOTIDE SEQUENCE [LARGE SCALE GENOMIC DNA]</scope>
    <source>
        <strain evidence="7">RhyTen1mFocal</strain>
    </source>
</reference>
<proteinExistence type="predicted"/>
<evidence type="ECO:0000256" key="1">
    <source>
        <dbReference type="ARBA" id="ARBA00022614"/>
    </source>
</evidence>
<dbReference type="PRINTS" id="PR00364">
    <property type="entry name" value="DISEASERSIST"/>
</dbReference>
<keyword evidence="2" id="KW-0611">Plant defense</keyword>
<evidence type="ECO:0000259" key="4">
    <source>
        <dbReference type="Pfam" id="PF00931"/>
    </source>
</evidence>
<dbReference type="InterPro" id="IPR056789">
    <property type="entry name" value="LRR_R13L1-DRL21"/>
</dbReference>
<dbReference type="InterPro" id="IPR036388">
    <property type="entry name" value="WH-like_DNA-bd_sf"/>
</dbReference>
<dbReference type="Pfam" id="PF25019">
    <property type="entry name" value="LRR_R13L1-DRL21"/>
    <property type="match status" value="1"/>
</dbReference>
<feature type="domain" description="R13L1/DRL21-like LRR repeat region" evidence="6">
    <location>
        <begin position="716"/>
        <end position="833"/>
    </location>
</feature>
<evidence type="ECO:0000256" key="2">
    <source>
        <dbReference type="ARBA" id="ARBA00022821"/>
    </source>
</evidence>
<dbReference type="Pfam" id="PF00931">
    <property type="entry name" value="NB-ARC"/>
    <property type="match status" value="1"/>
</dbReference>
<dbReference type="SUPFAM" id="SSF52540">
    <property type="entry name" value="P-loop containing nucleoside triphosphate hydrolases"/>
    <property type="match status" value="1"/>
</dbReference>
<keyword evidence="1" id="KW-0433">Leucine-rich repeat</keyword>
<dbReference type="InterPro" id="IPR032675">
    <property type="entry name" value="LRR_dom_sf"/>
</dbReference>
<accession>A0AAD5ZZZ5</accession>
<feature type="compositionally biased region" description="Polar residues" evidence="3">
    <location>
        <begin position="1299"/>
        <end position="1313"/>
    </location>
</feature>
<feature type="domain" description="NB-ARC" evidence="4">
    <location>
        <begin position="201"/>
        <end position="376"/>
    </location>
</feature>
<dbReference type="InterPro" id="IPR058922">
    <property type="entry name" value="WHD_DRP"/>
</dbReference>
<dbReference type="GO" id="GO:0043531">
    <property type="term" value="F:ADP binding"/>
    <property type="evidence" value="ECO:0007669"/>
    <property type="project" value="InterPro"/>
</dbReference>
<comment type="caution">
    <text evidence="7">The sequence shown here is derived from an EMBL/GenBank/DDBJ whole genome shotgun (WGS) entry which is preliminary data.</text>
</comment>
<organism evidence="7 8">
    <name type="scientific">Rhynchospora tenuis</name>
    <dbReference type="NCBI Taxonomy" id="198213"/>
    <lineage>
        <taxon>Eukaryota</taxon>
        <taxon>Viridiplantae</taxon>
        <taxon>Streptophyta</taxon>
        <taxon>Embryophyta</taxon>
        <taxon>Tracheophyta</taxon>
        <taxon>Spermatophyta</taxon>
        <taxon>Magnoliopsida</taxon>
        <taxon>Liliopsida</taxon>
        <taxon>Poales</taxon>
        <taxon>Cyperaceae</taxon>
        <taxon>Cyperoideae</taxon>
        <taxon>Rhynchosporeae</taxon>
        <taxon>Rhynchospora</taxon>
    </lineage>
</organism>
<evidence type="ECO:0000313" key="7">
    <source>
        <dbReference type="EMBL" id="KAJ3707135.1"/>
    </source>
</evidence>
<evidence type="ECO:0000256" key="3">
    <source>
        <dbReference type="SAM" id="MobiDB-lite"/>
    </source>
</evidence>
<protein>
    <recommendedName>
        <fullName evidence="9">NB-ARC domain-containing protein</fullName>
    </recommendedName>
</protein>
<dbReference type="EMBL" id="JAMRDG010000001">
    <property type="protein sequence ID" value="KAJ3707135.1"/>
    <property type="molecule type" value="Genomic_DNA"/>
</dbReference>
<feature type="region of interest" description="Disordered" evidence="3">
    <location>
        <begin position="1393"/>
        <end position="1412"/>
    </location>
</feature>
<feature type="compositionally biased region" description="Acidic residues" evidence="3">
    <location>
        <begin position="1403"/>
        <end position="1412"/>
    </location>
</feature>
<dbReference type="GO" id="GO:0006952">
    <property type="term" value="P:defense response"/>
    <property type="evidence" value="ECO:0007669"/>
    <property type="project" value="UniProtKB-KW"/>
</dbReference>
<evidence type="ECO:0000259" key="5">
    <source>
        <dbReference type="Pfam" id="PF23559"/>
    </source>
</evidence>
<dbReference type="Gene3D" id="1.10.10.10">
    <property type="entry name" value="Winged helix-like DNA-binding domain superfamily/Winged helix DNA-binding domain"/>
    <property type="match status" value="1"/>
</dbReference>
<feature type="region of interest" description="Disordered" evidence="3">
    <location>
        <begin position="1294"/>
        <end position="1340"/>
    </location>
</feature>
<dbReference type="PANTHER" id="PTHR36766:SF60">
    <property type="entry name" value="NB-ARC DOMAIN-CONTAINING PROTEIN"/>
    <property type="match status" value="1"/>
</dbReference>
<evidence type="ECO:0000313" key="8">
    <source>
        <dbReference type="Proteomes" id="UP001210211"/>
    </source>
</evidence>
<dbReference type="InterPro" id="IPR027417">
    <property type="entry name" value="P-loop_NTPase"/>
</dbReference>
<sequence length="1430" mass="163292">MAEVAAFLTPLGWVASPLMKMLFDKGHNLLGTSIDERQKILAATALPRLSLAIEKAEKSPNKKLESWLKRLKDAYYKAEETIDLLEYQLLKKKVMDNRKTCTRICLPFQSMWRILIQKVMLKGRIDKLIEISKEAKEFHDLLEASQNATASNSNRDTTSQHLDIVFGRDTDRERVAALLTKQFLVSKSGLETIPAAIPVLVIAITGRSGIGKTTLAQYVYQYVKEQKYFDILLWVHCSRKFSASDVVMNAQQNKKASEGAYIGNHNPCVAHIGNHNPCISLEALTIQMNKMLDSKKFLLVLDDFWCDTDDFIEEWEKFIPCLISGLPGSKILLTTQSDRAVKKTSLPGVTEIKHYPLHELEEGQFFKLFMHHAWPRNRSLNKENFEIVGHKITAKLKGDPGATKIVGRQLRENIDITHWNKVAEKDCLGDNMKARIWSYQQLPVHLQRCFAICCLFQTGYMFRLDKLIGLWMALGLIETIDEGERMEDIGQNYLNDLVSRFFLEQHEVARYGTYYQLHDLLHDLAERVQGDDFIRIDYANSRNIPEHIARKLSQSENIRHISLPASMIIELKDKICLMKNLRTLMCTWHDNYTIPGKILQEILKNKDKLRFLELPPCSEDLPDCFRNLKHLRFLNVLGYLPLKKLPASIGKLYLLQMLAVPSCETMPKTKTFSGLVSLRNIYATHGKVPHISDVGMLTSLQILSEFSVRKERGHEIHQLGNLNELRGRLCITGLENVTSTEDVVKAKIGSKRHLEELEIQWNSNERVVDDFDLLKDLQPHPDIKVFKIKGFRGNRFPNWFLNQNSLKKLTELQLTNCMNLKELPLLPVNLTSLSLHYVPQLSYFSADDLSMKEERKQSILESVKQLTSPMKSQLGQILFNSVETPIRRYIQFVKERIESPSIYIMSSQFENIFQVMKNFDSWNKDYSWDQLLDAWEMSVHCHFEIMLNKNKESKLVLPSSLTFLVISACSITNDALSTCIQCLDSLTKLSLVEIQTITSFPPKEALRALKNLRYLYIKECYMLSSLGGISALTSLTELNLIGCLNLSSSNVETLPSSLEVLKFVESASVDFIINNSSLPVLRVLHVMDVCNAGLICKSREKGVLNLYDLTCLQDIVLQGWDGGLQGLNSLTSLSNIEVNCSGIDLDEILLTSYPIDGKRSRQIETVKVDHPLRLRQLLTDKAISLVKKLLIGMFEGNSIDDEVFGSLTSLERLCLDNCTIKQLPQHLENLVYLQNIQLQNCPNLHELKSLPKNLRWLTIKNCPTLLEKFNNDDTYEVFFHDDYAYVRFPTEGHTVARPSHSQSTQQADTWQPNQPYPFNPLQLQASHPPADQHQSSTSTAQRYENVEATPHDSPILHGPPKHNNLTEMLIEAAKWGDNEVINVLTELLMKGKLDEAGPSGTADEYDDEDDDEEREIALVTRRRRLLQHTP</sequence>
<evidence type="ECO:0008006" key="9">
    <source>
        <dbReference type="Google" id="ProtNLM"/>
    </source>
</evidence>
<dbReference type="PANTHER" id="PTHR36766">
    <property type="entry name" value="PLANT BROAD-SPECTRUM MILDEW RESISTANCE PROTEIN RPW8"/>
    <property type="match status" value="1"/>
</dbReference>
<dbReference type="Gene3D" id="3.80.10.10">
    <property type="entry name" value="Ribonuclease Inhibitor"/>
    <property type="match status" value="3"/>
</dbReference>
<dbReference type="SUPFAM" id="SSF52058">
    <property type="entry name" value="L domain-like"/>
    <property type="match status" value="2"/>
</dbReference>